<keyword evidence="2" id="KW-1185">Reference proteome</keyword>
<organism evidence="1 2">
    <name type="scientific">Actinomadura fulvescens</name>
    <dbReference type="NCBI Taxonomy" id="46160"/>
    <lineage>
        <taxon>Bacteria</taxon>
        <taxon>Bacillati</taxon>
        <taxon>Actinomycetota</taxon>
        <taxon>Actinomycetes</taxon>
        <taxon>Streptosporangiales</taxon>
        <taxon>Thermomonosporaceae</taxon>
        <taxon>Actinomadura</taxon>
    </lineage>
</organism>
<dbReference type="Proteomes" id="UP001501509">
    <property type="component" value="Unassembled WGS sequence"/>
</dbReference>
<evidence type="ECO:0000313" key="2">
    <source>
        <dbReference type="Proteomes" id="UP001501509"/>
    </source>
</evidence>
<dbReference type="InterPro" id="IPR036554">
    <property type="entry name" value="GHMP_kinase_C_sf"/>
</dbReference>
<name>A0ABN3PLM7_9ACTN</name>
<reference evidence="1 2" key="1">
    <citation type="journal article" date="2019" name="Int. J. Syst. Evol. Microbiol.">
        <title>The Global Catalogue of Microorganisms (GCM) 10K type strain sequencing project: providing services to taxonomists for standard genome sequencing and annotation.</title>
        <authorList>
            <consortium name="The Broad Institute Genomics Platform"/>
            <consortium name="The Broad Institute Genome Sequencing Center for Infectious Disease"/>
            <person name="Wu L."/>
            <person name="Ma J."/>
        </authorList>
    </citation>
    <scope>NUCLEOTIDE SEQUENCE [LARGE SCALE GENOMIC DNA]</scope>
    <source>
        <strain evidence="1 2">JCM 6833</strain>
    </source>
</reference>
<protein>
    <submittedName>
        <fullName evidence="1">Galactokinase</fullName>
    </submittedName>
</protein>
<dbReference type="EMBL" id="BAAATD010000002">
    <property type="protein sequence ID" value="GAA2585256.1"/>
    <property type="molecule type" value="Genomic_DNA"/>
</dbReference>
<dbReference type="InterPro" id="IPR020568">
    <property type="entry name" value="Ribosomal_Su5_D2-typ_SF"/>
</dbReference>
<dbReference type="SUPFAM" id="SSF54211">
    <property type="entry name" value="Ribosomal protein S5 domain 2-like"/>
    <property type="match status" value="1"/>
</dbReference>
<proteinExistence type="predicted"/>
<dbReference type="SUPFAM" id="SSF55060">
    <property type="entry name" value="GHMP Kinase, C-terminal domain"/>
    <property type="match status" value="1"/>
</dbReference>
<evidence type="ECO:0000313" key="1">
    <source>
        <dbReference type="EMBL" id="GAA2585256.1"/>
    </source>
</evidence>
<comment type="caution">
    <text evidence="1">The sequence shown here is derived from an EMBL/GenBank/DDBJ whole genome shotgun (WGS) entry which is preliminary data.</text>
</comment>
<gene>
    <name evidence="1" type="primary">galK_1</name>
    <name evidence="1" type="ORF">GCM10010411_17490</name>
</gene>
<sequence length="281" mass="28518">MWRAPGGLTLLGGNPASPAALAVALPWGVVVALGATDDGSAAFYSTNHHTESFSTGPGTLRSALASGTVPEWARTAASALLTHGRPGTRVLINRELPAAMGLLTGAETACAVELGLRELYATGVRPCDRSPCYAAAQNARPKQALLVSDGIEYLPFDLAAVGLRILIMDVGSAAAAPVRPAGNLAERAASALRAGNFSALGPLLTEAHVRGEPLLDAALDAARDAGALGGLVIGRCGVALVPMAAVPRIRAAVTGRLAGHARRPPRFLTAVAAAQNATRAH</sequence>
<accession>A0ABN3PLM7</accession>